<protein>
    <submittedName>
        <fullName evidence="1">Uncharacterized protein</fullName>
    </submittedName>
</protein>
<organism evidence="1 2">
    <name type="scientific">Gossypium darwinii</name>
    <name type="common">Darwin's cotton</name>
    <name type="synonym">Gossypium barbadense var. darwinii</name>
    <dbReference type="NCBI Taxonomy" id="34276"/>
    <lineage>
        <taxon>Eukaryota</taxon>
        <taxon>Viridiplantae</taxon>
        <taxon>Streptophyta</taxon>
        <taxon>Embryophyta</taxon>
        <taxon>Tracheophyta</taxon>
        <taxon>Spermatophyta</taxon>
        <taxon>Magnoliopsida</taxon>
        <taxon>eudicotyledons</taxon>
        <taxon>Gunneridae</taxon>
        <taxon>Pentapetalae</taxon>
        <taxon>rosids</taxon>
        <taxon>malvids</taxon>
        <taxon>Malvales</taxon>
        <taxon>Malvaceae</taxon>
        <taxon>Malvoideae</taxon>
        <taxon>Gossypium</taxon>
    </lineage>
</organism>
<sequence>MDLWRVNGEEIFPFRCKFADEPRDEGWAVCPRRSGAHGS</sequence>
<dbReference type="AlphaFoldDB" id="A0A5D2HP34"/>
<gene>
    <name evidence="1" type="ORF">ES288_A01G153800v1</name>
</gene>
<accession>A0A5D2HP34</accession>
<proteinExistence type="predicted"/>
<dbReference type="EMBL" id="CM017688">
    <property type="protein sequence ID" value="TYH31186.1"/>
    <property type="molecule type" value="Genomic_DNA"/>
</dbReference>
<reference evidence="1 2" key="1">
    <citation type="submission" date="2019-06" db="EMBL/GenBank/DDBJ databases">
        <title>WGS assembly of Gossypium darwinii.</title>
        <authorList>
            <person name="Chen Z.J."/>
            <person name="Sreedasyam A."/>
            <person name="Ando A."/>
            <person name="Song Q."/>
            <person name="De L."/>
            <person name="Hulse-Kemp A."/>
            <person name="Ding M."/>
            <person name="Ye W."/>
            <person name="Kirkbride R."/>
            <person name="Jenkins J."/>
            <person name="Plott C."/>
            <person name="Lovell J."/>
            <person name="Lin Y.-M."/>
            <person name="Vaughn R."/>
            <person name="Liu B."/>
            <person name="Li W."/>
            <person name="Simpson S."/>
            <person name="Scheffler B."/>
            <person name="Saski C."/>
            <person name="Grover C."/>
            <person name="Hu G."/>
            <person name="Conover J."/>
            <person name="Carlson J."/>
            <person name="Shu S."/>
            <person name="Boston L."/>
            <person name="Williams M."/>
            <person name="Peterson D."/>
            <person name="Mcgee K."/>
            <person name="Jones D."/>
            <person name="Wendel J."/>
            <person name="Stelly D."/>
            <person name="Grimwood J."/>
            <person name="Schmutz J."/>
        </authorList>
    </citation>
    <scope>NUCLEOTIDE SEQUENCE [LARGE SCALE GENOMIC DNA]</scope>
    <source>
        <strain evidence="1">1808015.09</strain>
    </source>
</reference>
<name>A0A5D2HP34_GOSDA</name>
<evidence type="ECO:0000313" key="1">
    <source>
        <dbReference type="EMBL" id="TYH31186.1"/>
    </source>
</evidence>
<keyword evidence="2" id="KW-1185">Reference proteome</keyword>
<dbReference type="Proteomes" id="UP000323506">
    <property type="component" value="Chromosome A01"/>
</dbReference>
<evidence type="ECO:0000313" key="2">
    <source>
        <dbReference type="Proteomes" id="UP000323506"/>
    </source>
</evidence>